<dbReference type="InterPro" id="IPR027417">
    <property type="entry name" value="P-loop_NTPase"/>
</dbReference>
<name>A0ABW8THI0_9CLOT</name>
<dbReference type="Proteomes" id="UP001623592">
    <property type="component" value="Unassembled WGS sequence"/>
</dbReference>
<dbReference type="RefSeq" id="WP_406788146.1">
    <property type="nucleotide sequence ID" value="NZ_JBJIAA010000011.1"/>
</dbReference>
<evidence type="ECO:0000259" key="1">
    <source>
        <dbReference type="SMART" id="SM00382"/>
    </source>
</evidence>
<gene>
    <name evidence="2" type="ORF">ACJDT4_13800</name>
</gene>
<organism evidence="2 3">
    <name type="scientific">Clostridium neuense</name>
    <dbReference type="NCBI Taxonomy" id="1728934"/>
    <lineage>
        <taxon>Bacteria</taxon>
        <taxon>Bacillati</taxon>
        <taxon>Bacillota</taxon>
        <taxon>Clostridia</taxon>
        <taxon>Eubacteriales</taxon>
        <taxon>Clostridiaceae</taxon>
        <taxon>Clostridium</taxon>
    </lineage>
</organism>
<sequence>MKFTEALQSIELVIKSGSVPLIVGESGIGKTALIKQFADTYNYYYVSIDGNLLKEGEIGGLPSVEKYHVNINGKMIEKSRTIYAAYFKFAYIDEILEKNPHAKILLFIDEINRCEHSVQQEIMNVILNREINGYKLHDNVVVVAAMNPSNKYDEFEDSEYQVIDMDPAQEDRFVWIYMESDVNEWLNWGIKSEKGHPRIHDDVVNFIASFPEYLHAPNSKESIKPTPRSWVRVSNIYKEYIKQENTLPLGILYNVVKGNVGAAIAQDFLNYIEENKEPIITPEEIFENDHISEKLKNRIKAESHSRLYLTARKTLFYLTNIKNRKMEVNLFSEFLSYYPDDLKMGIMQGIKSDFTKELYEDFLNNDIFIEAFFSMYNDIEE</sequence>
<feature type="domain" description="AAA+ ATPase" evidence="1">
    <location>
        <begin position="16"/>
        <end position="169"/>
    </location>
</feature>
<evidence type="ECO:0000313" key="2">
    <source>
        <dbReference type="EMBL" id="MFL0251490.1"/>
    </source>
</evidence>
<dbReference type="EMBL" id="JBJIAA010000011">
    <property type="protein sequence ID" value="MFL0251490.1"/>
    <property type="molecule type" value="Genomic_DNA"/>
</dbReference>
<dbReference type="InterPro" id="IPR003959">
    <property type="entry name" value="ATPase_AAA_core"/>
</dbReference>
<dbReference type="SMART" id="SM00382">
    <property type="entry name" value="AAA"/>
    <property type="match status" value="1"/>
</dbReference>
<accession>A0ABW8THI0</accession>
<keyword evidence="3" id="KW-1185">Reference proteome</keyword>
<dbReference type="Gene3D" id="3.40.50.300">
    <property type="entry name" value="P-loop containing nucleotide triphosphate hydrolases"/>
    <property type="match status" value="1"/>
</dbReference>
<dbReference type="InterPro" id="IPR003593">
    <property type="entry name" value="AAA+_ATPase"/>
</dbReference>
<dbReference type="CDD" id="cd00009">
    <property type="entry name" value="AAA"/>
    <property type="match status" value="1"/>
</dbReference>
<proteinExistence type="predicted"/>
<evidence type="ECO:0000313" key="3">
    <source>
        <dbReference type="Proteomes" id="UP001623592"/>
    </source>
</evidence>
<dbReference type="Pfam" id="PF00004">
    <property type="entry name" value="AAA"/>
    <property type="match status" value="1"/>
</dbReference>
<dbReference type="SUPFAM" id="SSF52540">
    <property type="entry name" value="P-loop containing nucleoside triphosphate hydrolases"/>
    <property type="match status" value="1"/>
</dbReference>
<comment type="caution">
    <text evidence="2">The sequence shown here is derived from an EMBL/GenBank/DDBJ whole genome shotgun (WGS) entry which is preliminary data.</text>
</comment>
<reference evidence="2 3" key="1">
    <citation type="submission" date="2024-11" db="EMBL/GenBank/DDBJ databases">
        <authorList>
            <person name="Heng Y.C."/>
            <person name="Lim A.C.H."/>
            <person name="Lee J.K.Y."/>
            <person name="Kittelmann S."/>
        </authorList>
    </citation>
    <scope>NUCLEOTIDE SEQUENCE [LARGE SCALE GENOMIC DNA]</scope>
    <source>
        <strain evidence="2 3">WILCCON 0114</strain>
    </source>
</reference>
<protein>
    <submittedName>
        <fullName evidence="2">AAA family ATPase</fullName>
    </submittedName>
</protein>